<dbReference type="AlphaFoldDB" id="A0A3P8CQ39"/>
<keyword evidence="2" id="KW-0812">Transmembrane</keyword>
<accession>A0A3P8CQ39</accession>
<sequence length="286" mass="31723">MAMVESFIRSLRHRRRRRSTKQLNDANSVNVAIENEFALLDELEKKPISELKIAPPPPPVIADRLLAPEVANGKSAAKDNSSTVAKPQQQQKKQPTEEKSPEKEEEARAAARALSSYYSTHPPTAEAVYVEAQAQLAEVPTVSIHQQAHFDHLDQLEFVLVLIVFVVIVCCPFASPKRSAECRMASVRGWLSVVLPRCMTSSSVSSSSIDGVVHLVPKYWSVWLLFAIVVYLYIIRPLSEDSESDPPTPYESRNLLNKKEGGPPSTIKESSESSQTLDDNESDKGD</sequence>
<feature type="transmembrane region" description="Helical" evidence="2">
    <location>
        <begin position="219"/>
        <end position="235"/>
    </location>
</feature>
<proteinExistence type="predicted"/>
<gene>
    <name evidence="3" type="ORF">HPBE_LOCUS10873</name>
</gene>
<dbReference type="Proteomes" id="UP000050761">
    <property type="component" value="Unassembled WGS sequence"/>
</dbReference>
<evidence type="ECO:0000313" key="4">
    <source>
        <dbReference type="Proteomes" id="UP000050761"/>
    </source>
</evidence>
<name>A0A3P8CQ39_HELPZ</name>
<feature type="region of interest" description="Disordered" evidence="1">
    <location>
        <begin position="241"/>
        <end position="286"/>
    </location>
</feature>
<evidence type="ECO:0000256" key="2">
    <source>
        <dbReference type="SAM" id="Phobius"/>
    </source>
</evidence>
<feature type="transmembrane region" description="Helical" evidence="2">
    <location>
        <begin position="156"/>
        <end position="175"/>
    </location>
</feature>
<keyword evidence="2" id="KW-1133">Transmembrane helix</keyword>
<reference evidence="3 4" key="1">
    <citation type="submission" date="2018-11" db="EMBL/GenBank/DDBJ databases">
        <authorList>
            <consortium name="Pathogen Informatics"/>
        </authorList>
    </citation>
    <scope>NUCLEOTIDE SEQUENCE [LARGE SCALE GENOMIC DNA]</scope>
</reference>
<evidence type="ECO:0000313" key="5">
    <source>
        <dbReference type="WBParaSite" id="HPBE_0001087201-mRNA-1"/>
    </source>
</evidence>
<dbReference type="OrthoDB" id="5865995at2759"/>
<feature type="compositionally biased region" description="Basic and acidic residues" evidence="1">
    <location>
        <begin position="94"/>
        <end position="109"/>
    </location>
</feature>
<keyword evidence="2" id="KW-0472">Membrane</keyword>
<evidence type="ECO:0000313" key="3">
    <source>
        <dbReference type="EMBL" id="VDO86635.1"/>
    </source>
</evidence>
<keyword evidence="4" id="KW-1185">Reference proteome</keyword>
<protein>
    <submittedName>
        <fullName evidence="5">SMN domain-containing protein</fullName>
    </submittedName>
</protein>
<reference evidence="5" key="2">
    <citation type="submission" date="2019-09" db="UniProtKB">
        <authorList>
            <consortium name="WormBaseParasite"/>
        </authorList>
    </citation>
    <scope>IDENTIFICATION</scope>
</reference>
<dbReference type="WBParaSite" id="HPBE_0001087201-mRNA-1">
    <property type="protein sequence ID" value="HPBE_0001087201-mRNA-1"/>
    <property type="gene ID" value="HPBE_0001087201"/>
</dbReference>
<evidence type="ECO:0000256" key="1">
    <source>
        <dbReference type="SAM" id="MobiDB-lite"/>
    </source>
</evidence>
<organism evidence="3">
    <name type="scientific">Heligmosomoides polygyrus</name>
    <name type="common">Parasitic roundworm</name>
    <dbReference type="NCBI Taxonomy" id="6339"/>
    <lineage>
        <taxon>Eukaryota</taxon>
        <taxon>Metazoa</taxon>
        <taxon>Ecdysozoa</taxon>
        <taxon>Nematoda</taxon>
        <taxon>Chromadorea</taxon>
        <taxon>Rhabditida</taxon>
        <taxon>Rhabditina</taxon>
        <taxon>Rhabditomorpha</taxon>
        <taxon>Strongyloidea</taxon>
        <taxon>Heligmosomidae</taxon>
        <taxon>Heligmosomoides</taxon>
    </lineage>
</organism>
<feature type="region of interest" description="Disordered" evidence="1">
    <location>
        <begin position="72"/>
        <end position="112"/>
    </location>
</feature>
<dbReference type="EMBL" id="UZAH01026907">
    <property type="protein sequence ID" value="VDO86635.1"/>
    <property type="molecule type" value="Genomic_DNA"/>
</dbReference>